<proteinExistence type="predicted"/>
<reference evidence="2 3" key="1">
    <citation type="journal article" date="2024" name="Ann. Entomol. Soc. Am.">
        <title>Genomic analyses of the southern and eastern yellowjacket wasps (Hymenoptera: Vespidae) reveal evolutionary signatures of social life.</title>
        <authorList>
            <person name="Catto M.A."/>
            <person name="Caine P.B."/>
            <person name="Orr S.E."/>
            <person name="Hunt B.G."/>
            <person name="Goodisman M.A.D."/>
        </authorList>
    </citation>
    <scope>NUCLEOTIDE SEQUENCE [LARGE SCALE GENOMIC DNA]</scope>
    <source>
        <strain evidence="2">233</strain>
        <tissue evidence="2">Head and thorax</tissue>
    </source>
</reference>
<evidence type="ECO:0000256" key="1">
    <source>
        <dbReference type="SAM" id="MobiDB-lite"/>
    </source>
</evidence>
<accession>A0ABD1ZXB8</accession>
<gene>
    <name evidence="2" type="ORF">V1478_017597</name>
</gene>
<keyword evidence="3" id="KW-1185">Reference proteome</keyword>
<dbReference type="AlphaFoldDB" id="A0ABD1ZXB8"/>
<sequence length="72" mass="8430">MLSRISSCQRNRVREEKSKRNKNLLSKRGLLSVATESRCEDGIEEMISHYILDFSICKPQRFAQKKVIGERM</sequence>
<evidence type="ECO:0000313" key="2">
    <source>
        <dbReference type="EMBL" id="KAL2713006.1"/>
    </source>
</evidence>
<comment type="caution">
    <text evidence="2">The sequence shown here is derived from an EMBL/GenBank/DDBJ whole genome shotgun (WGS) entry which is preliminary data.</text>
</comment>
<feature type="compositionally biased region" description="Polar residues" evidence="1">
    <location>
        <begin position="1"/>
        <end position="10"/>
    </location>
</feature>
<protein>
    <submittedName>
        <fullName evidence="2">Uncharacterized protein</fullName>
    </submittedName>
</protein>
<feature type="region of interest" description="Disordered" evidence="1">
    <location>
        <begin position="1"/>
        <end position="20"/>
    </location>
</feature>
<name>A0ABD1ZXB8_VESSQ</name>
<evidence type="ECO:0000313" key="3">
    <source>
        <dbReference type="Proteomes" id="UP001607302"/>
    </source>
</evidence>
<organism evidence="2 3">
    <name type="scientific">Vespula squamosa</name>
    <name type="common">Southern yellow jacket</name>
    <name type="synonym">Wasp</name>
    <dbReference type="NCBI Taxonomy" id="30214"/>
    <lineage>
        <taxon>Eukaryota</taxon>
        <taxon>Metazoa</taxon>
        <taxon>Ecdysozoa</taxon>
        <taxon>Arthropoda</taxon>
        <taxon>Hexapoda</taxon>
        <taxon>Insecta</taxon>
        <taxon>Pterygota</taxon>
        <taxon>Neoptera</taxon>
        <taxon>Endopterygota</taxon>
        <taxon>Hymenoptera</taxon>
        <taxon>Apocrita</taxon>
        <taxon>Aculeata</taxon>
        <taxon>Vespoidea</taxon>
        <taxon>Vespidae</taxon>
        <taxon>Vespinae</taxon>
        <taxon>Vespula</taxon>
    </lineage>
</organism>
<dbReference type="EMBL" id="JAUDFV010000164">
    <property type="protein sequence ID" value="KAL2713006.1"/>
    <property type="molecule type" value="Genomic_DNA"/>
</dbReference>
<dbReference type="Proteomes" id="UP001607302">
    <property type="component" value="Unassembled WGS sequence"/>
</dbReference>